<evidence type="ECO:0000259" key="4">
    <source>
        <dbReference type="Pfam" id="PF13304"/>
    </source>
</evidence>
<dbReference type="RefSeq" id="WP_390206455.1">
    <property type="nucleotide sequence ID" value="NZ_JBHSZC010000001.1"/>
</dbReference>
<dbReference type="Gene3D" id="3.40.50.300">
    <property type="entry name" value="P-loop containing nucleotide triphosphate hydrolases"/>
    <property type="match status" value="1"/>
</dbReference>
<sequence length="150" mass="16946">MKGRLNVARALLHDPDLLFLDEPTGGLDPMNARRIKDIVLDLQTAGKTVFITTHDMTVADQLCDRVAFMIDGEIPVIETPKTLKRSHGNRRVRVEVRRDGRLESQRFNLDTLDSDESFNTLVDSGDIETIHTEEATLEDVFLEVTGEELQ</sequence>
<evidence type="ECO:0000256" key="2">
    <source>
        <dbReference type="ARBA" id="ARBA00022741"/>
    </source>
</evidence>
<evidence type="ECO:0000256" key="3">
    <source>
        <dbReference type="ARBA" id="ARBA00022840"/>
    </source>
</evidence>
<accession>A0ABD5YQQ2</accession>
<keyword evidence="6" id="KW-1185">Reference proteome</keyword>
<reference evidence="5 6" key="1">
    <citation type="journal article" date="2019" name="Int. J. Syst. Evol. Microbiol.">
        <title>The Global Catalogue of Microorganisms (GCM) 10K type strain sequencing project: providing services to taxonomists for standard genome sequencing and annotation.</title>
        <authorList>
            <consortium name="The Broad Institute Genomics Platform"/>
            <consortium name="The Broad Institute Genome Sequencing Center for Infectious Disease"/>
            <person name="Wu L."/>
            <person name="Ma J."/>
        </authorList>
    </citation>
    <scope>NUCLEOTIDE SEQUENCE [LARGE SCALE GENOMIC DNA]</scope>
    <source>
        <strain evidence="5 6">RDMS1</strain>
    </source>
</reference>
<evidence type="ECO:0000256" key="1">
    <source>
        <dbReference type="ARBA" id="ARBA00022448"/>
    </source>
</evidence>
<dbReference type="Pfam" id="PF13304">
    <property type="entry name" value="AAA_21"/>
    <property type="match status" value="1"/>
</dbReference>
<dbReference type="PANTHER" id="PTHR42711">
    <property type="entry name" value="ABC TRANSPORTER ATP-BINDING PROTEIN"/>
    <property type="match status" value="1"/>
</dbReference>
<dbReference type="InterPro" id="IPR027417">
    <property type="entry name" value="P-loop_NTPase"/>
</dbReference>
<dbReference type="GO" id="GO:0005524">
    <property type="term" value="F:ATP binding"/>
    <property type="evidence" value="ECO:0007669"/>
    <property type="project" value="UniProtKB-KW"/>
</dbReference>
<dbReference type="SUPFAM" id="SSF52540">
    <property type="entry name" value="P-loop containing nucleoside triphosphate hydrolases"/>
    <property type="match status" value="1"/>
</dbReference>
<keyword evidence="1" id="KW-0813">Transport</keyword>
<evidence type="ECO:0000313" key="6">
    <source>
        <dbReference type="Proteomes" id="UP001596417"/>
    </source>
</evidence>
<gene>
    <name evidence="5" type="ORF">ACFQL7_02000</name>
</gene>
<keyword evidence="2" id="KW-0547">Nucleotide-binding</keyword>
<dbReference type="AlphaFoldDB" id="A0ABD5YQQ2"/>
<keyword evidence="3" id="KW-0067">ATP-binding</keyword>
<dbReference type="InterPro" id="IPR050763">
    <property type="entry name" value="ABC_transporter_ATP-binding"/>
</dbReference>
<dbReference type="InterPro" id="IPR003959">
    <property type="entry name" value="ATPase_AAA_core"/>
</dbReference>
<protein>
    <recommendedName>
        <fullName evidence="4">ATPase AAA-type core domain-containing protein</fullName>
    </recommendedName>
</protein>
<dbReference type="EMBL" id="JBHTAX010000001">
    <property type="protein sequence ID" value="MFC7188745.1"/>
    <property type="molecule type" value="Genomic_DNA"/>
</dbReference>
<dbReference type="Proteomes" id="UP001596417">
    <property type="component" value="Unassembled WGS sequence"/>
</dbReference>
<comment type="caution">
    <text evidence="5">The sequence shown here is derived from an EMBL/GenBank/DDBJ whole genome shotgun (WGS) entry which is preliminary data.</text>
</comment>
<dbReference type="PANTHER" id="PTHR42711:SF18">
    <property type="entry name" value="ABC TRANSPORTER, ATP-BINDING PROTEIN"/>
    <property type="match status" value="1"/>
</dbReference>
<name>A0ABD5YQQ2_9EURY</name>
<feature type="domain" description="ATPase AAA-type core" evidence="4">
    <location>
        <begin position="10"/>
        <end position="59"/>
    </location>
</feature>
<proteinExistence type="predicted"/>
<organism evidence="5 6">
    <name type="scientific">Halocatena marina</name>
    <dbReference type="NCBI Taxonomy" id="2934937"/>
    <lineage>
        <taxon>Archaea</taxon>
        <taxon>Methanobacteriati</taxon>
        <taxon>Methanobacteriota</taxon>
        <taxon>Stenosarchaea group</taxon>
        <taxon>Halobacteria</taxon>
        <taxon>Halobacteriales</taxon>
        <taxon>Natronomonadaceae</taxon>
        <taxon>Halocatena</taxon>
    </lineage>
</organism>
<evidence type="ECO:0000313" key="5">
    <source>
        <dbReference type="EMBL" id="MFC7188745.1"/>
    </source>
</evidence>